<organism evidence="1 2">
    <name type="scientific">Mycena metata</name>
    <dbReference type="NCBI Taxonomy" id="1033252"/>
    <lineage>
        <taxon>Eukaryota</taxon>
        <taxon>Fungi</taxon>
        <taxon>Dikarya</taxon>
        <taxon>Basidiomycota</taxon>
        <taxon>Agaricomycotina</taxon>
        <taxon>Agaricomycetes</taxon>
        <taxon>Agaricomycetidae</taxon>
        <taxon>Agaricales</taxon>
        <taxon>Marasmiineae</taxon>
        <taxon>Mycenaceae</taxon>
        <taxon>Mycena</taxon>
    </lineage>
</organism>
<proteinExistence type="predicted"/>
<dbReference type="EMBL" id="JARKIB010000038">
    <property type="protein sequence ID" value="KAJ7759985.1"/>
    <property type="molecule type" value="Genomic_DNA"/>
</dbReference>
<sequence length="255" mass="27218">MVILHDLENTLSSVVASMFWTLGNSPPQAILKDADDGTIQISTTAGGPTLLQGHAEVPVTSVQGRLDIAAGLAASVALFLLPLLPSLFLKDRRRDTDVPIDGMGMLHAIWLYRNHPELQTLMEQVDEPTEANLREAGMRGFLGASEGGEVAVARGRRVSTLWAERRGSARAVVEALRQRGTSREGARGSTREGYHLRGQLPSGAASQVRHGGVPLFSIAGGEKVVSLRAWATGEDDVDGGSCQENATVDELNFEA</sequence>
<reference evidence="1" key="1">
    <citation type="submission" date="2023-03" db="EMBL/GenBank/DDBJ databases">
        <title>Massive genome expansion in bonnet fungi (Mycena s.s.) driven by repeated elements and novel gene families across ecological guilds.</title>
        <authorList>
            <consortium name="Lawrence Berkeley National Laboratory"/>
            <person name="Harder C.B."/>
            <person name="Miyauchi S."/>
            <person name="Viragh M."/>
            <person name="Kuo A."/>
            <person name="Thoen E."/>
            <person name="Andreopoulos B."/>
            <person name="Lu D."/>
            <person name="Skrede I."/>
            <person name="Drula E."/>
            <person name="Henrissat B."/>
            <person name="Morin E."/>
            <person name="Kohler A."/>
            <person name="Barry K."/>
            <person name="LaButti K."/>
            <person name="Morin E."/>
            <person name="Salamov A."/>
            <person name="Lipzen A."/>
            <person name="Mereny Z."/>
            <person name="Hegedus B."/>
            <person name="Baldrian P."/>
            <person name="Stursova M."/>
            <person name="Weitz H."/>
            <person name="Taylor A."/>
            <person name="Grigoriev I.V."/>
            <person name="Nagy L.G."/>
            <person name="Martin F."/>
            <person name="Kauserud H."/>
        </authorList>
    </citation>
    <scope>NUCLEOTIDE SEQUENCE</scope>
    <source>
        <strain evidence="1">CBHHK182m</strain>
    </source>
</reference>
<gene>
    <name evidence="1" type="ORF">B0H16DRAFT_1688887</name>
</gene>
<comment type="caution">
    <text evidence="1">The sequence shown here is derived from an EMBL/GenBank/DDBJ whole genome shotgun (WGS) entry which is preliminary data.</text>
</comment>
<accession>A0AAD7NH19</accession>
<evidence type="ECO:0000313" key="2">
    <source>
        <dbReference type="Proteomes" id="UP001215598"/>
    </source>
</evidence>
<evidence type="ECO:0000313" key="1">
    <source>
        <dbReference type="EMBL" id="KAJ7759985.1"/>
    </source>
</evidence>
<protein>
    <submittedName>
        <fullName evidence="1">Uncharacterized protein</fullName>
    </submittedName>
</protein>
<dbReference type="AlphaFoldDB" id="A0AAD7NH19"/>
<dbReference type="Proteomes" id="UP001215598">
    <property type="component" value="Unassembled WGS sequence"/>
</dbReference>
<name>A0AAD7NH19_9AGAR</name>
<keyword evidence="2" id="KW-1185">Reference proteome</keyword>